<keyword evidence="5" id="KW-1133">Transmembrane helix</keyword>
<organism evidence="9">
    <name type="scientific">Onchocerca flexuosa</name>
    <dbReference type="NCBI Taxonomy" id="387005"/>
    <lineage>
        <taxon>Eukaryota</taxon>
        <taxon>Metazoa</taxon>
        <taxon>Ecdysozoa</taxon>
        <taxon>Nematoda</taxon>
        <taxon>Chromadorea</taxon>
        <taxon>Rhabditida</taxon>
        <taxon>Spirurina</taxon>
        <taxon>Spiruromorpha</taxon>
        <taxon>Filarioidea</taxon>
        <taxon>Onchocercidae</taxon>
        <taxon>Onchocerca</taxon>
    </lineage>
</organism>
<dbReference type="GO" id="GO:0006487">
    <property type="term" value="P:protein N-linked glycosylation"/>
    <property type="evidence" value="ECO:0007669"/>
    <property type="project" value="TreeGrafter"/>
</dbReference>
<evidence type="ECO:0000256" key="2">
    <source>
        <dbReference type="ARBA" id="ARBA00009481"/>
    </source>
</evidence>
<gene>
    <name evidence="7" type="ORF">OFLC_LOCUS3985</name>
</gene>
<dbReference type="PANTHER" id="PTHR45919:SF1">
    <property type="entry name" value="GDP-MAN:MAN(3)GLCNAC(2)-PP-DOL ALPHA-1,2-MANNOSYLTRANSFERASE"/>
    <property type="match status" value="1"/>
</dbReference>
<feature type="domain" description="ALG11 mannosyltransferase N-terminal" evidence="6">
    <location>
        <begin position="54"/>
        <end position="128"/>
    </location>
</feature>
<dbReference type="InterPro" id="IPR038013">
    <property type="entry name" value="ALG11"/>
</dbReference>
<dbReference type="PANTHER" id="PTHR45919">
    <property type="entry name" value="GDP-MAN:MAN(3)GLCNAC(2)-PP-DOL ALPHA-1,2-MANNOSYLTRANSFERASE"/>
    <property type="match status" value="1"/>
</dbReference>
<evidence type="ECO:0000256" key="4">
    <source>
        <dbReference type="ARBA" id="ARBA00022824"/>
    </source>
</evidence>
<comment type="similarity">
    <text evidence="2">Belongs to the glycosyltransferase group 1 family. Glycosyltransferase 4 subfamily.</text>
</comment>
<keyword evidence="4" id="KW-0256">Endoplasmic reticulum</keyword>
<evidence type="ECO:0000256" key="1">
    <source>
        <dbReference type="ARBA" id="ARBA00004586"/>
    </source>
</evidence>
<evidence type="ECO:0000313" key="9">
    <source>
        <dbReference type="WBParaSite" id="OFLC_0000398401-mRNA-1"/>
    </source>
</evidence>
<reference evidence="7 8" key="2">
    <citation type="submission" date="2018-11" db="EMBL/GenBank/DDBJ databases">
        <authorList>
            <consortium name="Pathogen Informatics"/>
        </authorList>
    </citation>
    <scope>NUCLEOTIDE SEQUENCE [LARGE SCALE GENOMIC DNA]</scope>
</reference>
<feature type="transmembrane region" description="Helical" evidence="5">
    <location>
        <begin position="22"/>
        <end position="44"/>
    </location>
</feature>
<proteinExistence type="inferred from homology"/>
<reference evidence="9" key="1">
    <citation type="submission" date="2016-06" db="UniProtKB">
        <authorList>
            <consortium name="WormBaseParasite"/>
        </authorList>
    </citation>
    <scope>IDENTIFICATION</scope>
</reference>
<protein>
    <submittedName>
        <fullName evidence="9">ALG11_N domain-containing protein</fullName>
    </submittedName>
</protein>
<dbReference type="GO" id="GO:0005789">
    <property type="term" value="C:endoplasmic reticulum membrane"/>
    <property type="evidence" value="ECO:0007669"/>
    <property type="project" value="UniProtKB-SubCell"/>
</dbReference>
<dbReference type="InterPro" id="IPR031814">
    <property type="entry name" value="ALG11_N"/>
</dbReference>
<sequence length="135" mass="15698">MDAPGAVDDGHVVYLYFIFGKLLHLFLINIFLFPNFFSSFLITFSRFRIWKHRGVIAFFHPYCNAGGGGERVLWCAINAMQKKYGKKYRYVIYTGDVEVAPQEILQKAKDCFDIEVIDTNLQFIYLRYSFLGLVS</sequence>
<dbReference type="AlphaFoldDB" id="A0A183H923"/>
<evidence type="ECO:0000256" key="3">
    <source>
        <dbReference type="ARBA" id="ARBA00022679"/>
    </source>
</evidence>
<dbReference type="Proteomes" id="UP000267606">
    <property type="component" value="Unassembled WGS sequence"/>
</dbReference>
<keyword evidence="3" id="KW-0808">Transferase</keyword>
<name>A0A183H923_9BILA</name>
<evidence type="ECO:0000256" key="5">
    <source>
        <dbReference type="SAM" id="Phobius"/>
    </source>
</evidence>
<comment type="subcellular location">
    <subcellularLocation>
        <location evidence="1">Endoplasmic reticulum membrane</location>
    </subcellularLocation>
</comment>
<dbReference type="EMBL" id="UZAJ01002859">
    <property type="protein sequence ID" value="VDO38479.1"/>
    <property type="molecule type" value="Genomic_DNA"/>
</dbReference>
<keyword evidence="8" id="KW-1185">Reference proteome</keyword>
<dbReference type="WBParaSite" id="OFLC_0000398401-mRNA-1">
    <property type="protein sequence ID" value="OFLC_0000398401-mRNA-1"/>
    <property type="gene ID" value="OFLC_0000398401"/>
</dbReference>
<evidence type="ECO:0000313" key="7">
    <source>
        <dbReference type="EMBL" id="VDO38479.1"/>
    </source>
</evidence>
<dbReference type="STRING" id="387005.A0A183H923"/>
<evidence type="ECO:0000259" key="6">
    <source>
        <dbReference type="Pfam" id="PF15924"/>
    </source>
</evidence>
<keyword evidence="5" id="KW-0812">Transmembrane</keyword>
<evidence type="ECO:0000313" key="8">
    <source>
        <dbReference type="Proteomes" id="UP000267606"/>
    </source>
</evidence>
<accession>A0A183H923</accession>
<dbReference type="GO" id="GO:0004377">
    <property type="term" value="F:GDP-Man:Man(3)GlcNAc(2)-PP-Dol alpha-1,2-mannosyltransferase activity"/>
    <property type="evidence" value="ECO:0007669"/>
    <property type="project" value="InterPro"/>
</dbReference>
<keyword evidence="5" id="KW-0472">Membrane</keyword>
<dbReference type="Pfam" id="PF15924">
    <property type="entry name" value="ALG11_N"/>
    <property type="match status" value="1"/>
</dbReference>